<accession>A0A9J5Z7Z5</accession>
<gene>
    <name evidence="1" type="ORF">H5410_019312</name>
</gene>
<evidence type="ECO:0000313" key="2">
    <source>
        <dbReference type="Proteomes" id="UP000824120"/>
    </source>
</evidence>
<dbReference type="EMBL" id="JACXVP010000004">
    <property type="protein sequence ID" value="KAG5608031.1"/>
    <property type="molecule type" value="Genomic_DNA"/>
</dbReference>
<dbReference type="AlphaFoldDB" id="A0A9J5Z7Z5"/>
<name>A0A9J5Z7Z5_SOLCO</name>
<dbReference type="Proteomes" id="UP000824120">
    <property type="component" value="Chromosome 4"/>
</dbReference>
<reference evidence="1 2" key="1">
    <citation type="submission" date="2020-09" db="EMBL/GenBank/DDBJ databases">
        <title>De no assembly of potato wild relative species, Solanum commersonii.</title>
        <authorList>
            <person name="Cho K."/>
        </authorList>
    </citation>
    <scope>NUCLEOTIDE SEQUENCE [LARGE SCALE GENOMIC DNA]</scope>
    <source>
        <strain evidence="1">LZ3.2</strain>
        <tissue evidence="1">Leaf</tissue>
    </source>
</reference>
<protein>
    <submittedName>
        <fullName evidence="1">Uncharacterized protein</fullName>
    </submittedName>
</protein>
<organism evidence="1 2">
    <name type="scientific">Solanum commersonii</name>
    <name type="common">Commerson's wild potato</name>
    <name type="synonym">Commerson's nightshade</name>
    <dbReference type="NCBI Taxonomy" id="4109"/>
    <lineage>
        <taxon>Eukaryota</taxon>
        <taxon>Viridiplantae</taxon>
        <taxon>Streptophyta</taxon>
        <taxon>Embryophyta</taxon>
        <taxon>Tracheophyta</taxon>
        <taxon>Spermatophyta</taxon>
        <taxon>Magnoliopsida</taxon>
        <taxon>eudicotyledons</taxon>
        <taxon>Gunneridae</taxon>
        <taxon>Pentapetalae</taxon>
        <taxon>asterids</taxon>
        <taxon>lamiids</taxon>
        <taxon>Solanales</taxon>
        <taxon>Solanaceae</taxon>
        <taxon>Solanoideae</taxon>
        <taxon>Solaneae</taxon>
        <taxon>Solanum</taxon>
    </lineage>
</organism>
<proteinExistence type="predicted"/>
<comment type="caution">
    <text evidence="1">The sequence shown here is derived from an EMBL/GenBank/DDBJ whole genome shotgun (WGS) entry which is preliminary data.</text>
</comment>
<sequence length="91" mass="10452">MEPVGLHYQNGPFSRSNEPRIYGLFGDLDSDLIFAEFFCGRPFRHVLMSQLALMAKTSHFQGQTSLSMNFLLIWNSDLIFAKIFLGRPLRP</sequence>
<keyword evidence="2" id="KW-1185">Reference proteome</keyword>
<evidence type="ECO:0000313" key="1">
    <source>
        <dbReference type="EMBL" id="KAG5608031.1"/>
    </source>
</evidence>